<keyword evidence="2" id="KW-1185">Reference proteome</keyword>
<reference evidence="1 2" key="1">
    <citation type="submission" date="2020-11" db="EMBL/GenBank/DDBJ databases">
        <authorList>
            <person name="Kim M.K."/>
        </authorList>
    </citation>
    <scope>NUCLEOTIDE SEQUENCE [LARGE SCALE GENOMIC DNA]</scope>
    <source>
        <strain evidence="1 2">BT439</strain>
    </source>
</reference>
<proteinExistence type="predicted"/>
<comment type="caution">
    <text evidence="1">The sequence shown here is derived from an EMBL/GenBank/DDBJ whole genome shotgun (WGS) entry which is preliminary data.</text>
</comment>
<dbReference type="EMBL" id="JADQDP010000004">
    <property type="protein sequence ID" value="MBF9143741.1"/>
    <property type="molecule type" value="Genomic_DNA"/>
</dbReference>
<evidence type="ECO:0000313" key="1">
    <source>
        <dbReference type="EMBL" id="MBF9143741.1"/>
    </source>
</evidence>
<accession>A0A931BLW4</accession>
<sequence>MSDEDTQEIRDLVVAHMSKKLLAEVERVNEERGYTGADVDAMLNDPS</sequence>
<dbReference type="RefSeq" id="WP_196288080.1">
    <property type="nucleotide sequence ID" value="NZ_JADQDP010000004.1"/>
</dbReference>
<name>A0A931BLW4_9BACT</name>
<dbReference type="AlphaFoldDB" id="A0A931BLW4"/>
<organism evidence="1 2">
    <name type="scientific">Hymenobacter properus</name>
    <dbReference type="NCBI Taxonomy" id="2791026"/>
    <lineage>
        <taxon>Bacteria</taxon>
        <taxon>Pseudomonadati</taxon>
        <taxon>Bacteroidota</taxon>
        <taxon>Cytophagia</taxon>
        <taxon>Cytophagales</taxon>
        <taxon>Hymenobacteraceae</taxon>
        <taxon>Hymenobacter</taxon>
    </lineage>
</organism>
<dbReference type="Proteomes" id="UP000645610">
    <property type="component" value="Unassembled WGS sequence"/>
</dbReference>
<gene>
    <name evidence="1" type="ORF">I2I01_19000</name>
</gene>
<protein>
    <submittedName>
        <fullName evidence="1">Uncharacterized protein</fullName>
    </submittedName>
</protein>
<evidence type="ECO:0000313" key="2">
    <source>
        <dbReference type="Proteomes" id="UP000645610"/>
    </source>
</evidence>